<evidence type="ECO:0000256" key="8">
    <source>
        <dbReference type="ARBA" id="ARBA00022777"/>
    </source>
</evidence>
<evidence type="ECO:0000313" key="15">
    <source>
        <dbReference type="Proteomes" id="UP000030661"/>
    </source>
</evidence>
<evidence type="ECO:0000256" key="6">
    <source>
        <dbReference type="ARBA" id="ARBA00022679"/>
    </source>
</evidence>
<keyword evidence="6" id="KW-0808">Transferase</keyword>
<dbReference type="PANTHER" id="PTHR45528">
    <property type="entry name" value="SENSOR HISTIDINE KINASE CPXA"/>
    <property type="match status" value="1"/>
</dbReference>
<evidence type="ECO:0000256" key="10">
    <source>
        <dbReference type="ARBA" id="ARBA00023012"/>
    </source>
</evidence>
<proteinExistence type="predicted"/>
<dbReference type="GO" id="GO:0005886">
    <property type="term" value="C:plasma membrane"/>
    <property type="evidence" value="ECO:0007669"/>
    <property type="project" value="UniProtKB-SubCell"/>
</dbReference>
<comment type="subcellular location">
    <subcellularLocation>
        <location evidence="2">Cell membrane</location>
        <topology evidence="2">Multi-pass membrane protein</topology>
    </subcellularLocation>
</comment>
<dbReference type="SUPFAM" id="SSF158472">
    <property type="entry name" value="HAMP domain-like"/>
    <property type="match status" value="1"/>
</dbReference>
<accession>A0A081CA19</accession>
<dbReference type="SMART" id="SM00304">
    <property type="entry name" value="HAMP"/>
    <property type="match status" value="1"/>
</dbReference>
<feature type="transmembrane region" description="Helical" evidence="12">
    <location>
        <begin position="187"/>
        <end position="210"/>
    </location>
</feature>
<keyword evidence="11 12" id="KW-0472">Membrane</keyword>
<evidence type="ECO:0000256" key="4">
    <source>
        <dbReference type="ARBA" id="ARBA00022475"/>
    </source>
</evidence>
<dbReference type="Proteomes" id="UP000030661">
    <property type="component" value="Unassembled WGS sequence"/>
</dbReference>
<gene>
    <name evidence="14" type="ORF">U27_01324</name>
</gene>
<dbReference type="Gene3D" id="6.10.340.10">
    <property type="match status" value="1"/>
</dbReference>
<evidence type="ECO:0000256" key="7">
    <source>
        <dbReference type="ARBA" id="ARBA00022741"/>
    </source>
</evidence>
<evidence type="ECO:0000259" key="13">
    <source>
        <dbReference type="PROSITE" id="PS50885"/>
    </source>
</evidence>
<keyword evidence="15" id="KW-1185">Reference proteome</keyword>
<dbReference type="STRING" id="1499967.U27_01324"/>
<dbReference type="CDD" id="cd06225">
    <property type="entry name" value="HAMP"/>
    <property type="match status" value="1"/>
</dbReference>
<keyword evidence="10" id="KW-0902">Two-component regulatory system</keyword>
<evidence type="ECO:0000256" key="9">
    <source>
        <dbReference type="ARBA" id="ARBA00022840"/>
    </source>
</evidence>
<evidence type="ECO:0000256" key="1">
    <source>
        <dbReference type="ARBA" id="ARBA00000085"/>
    </source>
</evidence>
<dbReference type="Pfam" id="PF00672">
    <property type="entry name" value="HAMP"/>
    <property type="match status" value="1"/>
</dbReference>
<evidence type="ECO:0000256" key="12">
    <source>
        <dbReference type="SAM" id="Phobius"/>
    </source>
</evidence>
<feature type="domain" description="HAMP" evidence="13">
    <location>
        <begin position="208"/>
        <end position="260"/>
    </location>
</feature>
<keyword evidence="7" id="KW-0547">Nucleotide-binding</keyword>
<dbReference type="InterPro" id="IPR003660">
    <property type="entry name" value="HAMP_dom"/>
</dbReference>
<dbReference type="GO" id="GO:0005524">
    <property type="term" value="F:ATP binding"/>
    <property type="evidence" value="ECO:0007669"/>
    <property type="project" value="UniProtKB-KW"/>
</dbReference>
<comment type="catalytic activity">
    <reaction evidence="1">
        <text>ATP + protein L-histidine = ADP + protein N-phospho-L-histidine.</text>
        <dbReference type="EC" id="2.7.13.3"/>
    </reaction>
</comment>
<dbReference type="PROSITE" id="PS50885">
    <property type="entry name" value="HAMP"/>
    <property type="match status" value="1"/>
</dbReference>
<name>A0A081CA19_VECG1</name>
<dbReference type="HOGENOM" id="CLU_1044517_0_0_0"/>
<protein>
    <recommendedName>
        <fullName evidence="3">histidine kinase</fullName>
        <ecNumber evidence="3">2.7.13.3</ecNumber>
    </recommendedName>
</protein>
<keyword evidence="9" id="KW-0067">ATP-binding</keyword>
<dbReference type="PANTHER" id="PTHR45528:SF1">
    <property type="entry name" value="SENSOR HISTIDINE KINASE CPXA"/>
    <property type="match status" value="1"/>
</dbReference>
<evidence type="ECO:0000256" key="2">
    <source>
        <dbReference type="ARBA" id="ARBA00004651"/>
    </source>
</evidence>
<dbReference type="eggNOG" id="COG2972">
    <property type="taxonomic scope" value="Bacteria"/>
</dbReference>
<evidence type="ECO:0000256" key="3">
    <source>
        <dbReference type="ARBA" id="ARBA00012438"/>
    </source>
</evidence>
<dbReference type="InterPro" id="IPR050398">
    <property type="entry name" value="HssS/ArlS-like"/>
</dbReference>
<keyword evidence="4" id="KW-1003">Cell membrane</keyword>
<dbReference type="EMBL" id="DF820479">
    <property type="protein sequence ID" value="GAK61424.1"/>
    <property type="molecule type" value="Genomic_DNA"/>
</dbReference>
<keyword evidence="12" id="KW-0812">Transmembrane</keyword>
<evidence type="ECO:0000256" key="11">
    <source>
        <dbReference type="ARBA" id="ARBA00023136"/>
    </source>
</evidence>
<reference evidence="14" key="1">
    <citation type="journal article" date="2015" name="PeerJ">
        <title>First genomic representation of candidate bacterial phylum KSB3 points to enhanced environmental sensing as a trigger of wastewater bulking.</title>
        <authorList>
            <person name="Sekiguchi Y."/>
            <person name="Ohashi A."/>
            <person name="Parks D.H."/>
            <person name="Yamauchi T."/>
            <person name="Tyson G.W."/>
            <person name="Hugenholtz P."/>
        </authorList>
    </citation>
    <scope>NUCLEOTIDE SEQUENCE [LARGE SCALE GENOMIC DNA]</scope>
</reference>
<evidence type="ECO:0000313" key="14">
    <source>
        <dbReference type="EMBL" id="GAK61424.1"/>
    </source>
</evidence>
<feature type="transmembrane region" description="Helical" evidence="12">
    <location>
        <begin position="12"/>
        <end position="33"/>
    </location>
</feature>
<keyword evidence="5" id="KW-0597">Phosphoprotein</keyword>
<organism evidence="14">
    <name type="scientific">Vecturithrix granuli</name>
    <dbReference type="NCBI Taxonomy" id="1499967"/>
    <lineage>
        <taxon>Bacteria</taxon>
        <taxon>Candidatus Moduliflexota</taxon>
        <taxon>Candidatus Vecturitrichia</taxon>
        <taxon>Candidatus Vecturitrichales</taxon>
        <taxon>Candidatus Vecturitrichaceae</taxon>
        <taxon>Candidatus Vecturithrix</taxon>
    </lineage>
</organism>
<keyword evidence="12" id="KW-1133">Transmembrane helix</keyword>
<keyword evidence="8 14" id="KW-0418">Kinase</keyword>
<dbReference type="GO" id="GO:0000155">
    <property type="term" value="F:phosphorelay sensor kinase activity"/>
    <property type="evidence" value="ECO:0007669"/>
    <property type="project" value="TreeGrafter"/>
</dbReference>
<dbReference type="AlphaFoldDB" id="A0A081CA19"/>
<evidence type="ECO:0000256" key="5">
    <source>
        <dbReference type="ARBA" id="ARBA00022553"/>
    </source>
</evidence>
<sequence>MLEKIKNLGLRWKFGLIIFFVLLMVVGILLITLRGYLNREFALLYGAASTKGEFIAELLADELKPIVKENIDSMEVEQITNRYKSAYSAYGLSYILVHRDSGEIIFDTIKNANTVQQLLKINPLAQDTPCVSFSAQGGKKYYDCAAFLALTEETRGAVRVGVIDQNPDSSVWETLTSSHVKGVFTPLMIISVLLVVFVTVILTLAFWFFVVRRIVAISQATERMSFGDLETVVDVKTQDEIGVLEDTLERMRVNLKDAIERLKRRK</sequence>
<dbReference type="EC" id="2.7.13.3" evidence="3"/>